<dbReference type="SUPFAM" id="SSF52047">
    <property type="entry name" value="RNI-like"/>
    <property type="match status" value="1"/>
</dbReference>
<reference evidence="1 2" key="1">
    <citation type="journal article" date="2016" name="Mol. Biol. Evol.">
        <title>Comparative Genomics of Early-Diverging Mushroom-Forming Fungi Provides Insights into the Origins of Lignocellulose Decay Capabilities.</title>
        <authorList>
            <person name="Nagy L.G."/>
            <person name="Riley R."/>
            <person name="Tritt A."/>
            <person name="Adam C."/>
            <person name="Daum C."/>
            <person name="Floudas D."/>
            <person name="Sun H."/>
            <person name="Yadav J.S."/>
            <person name="Pangilinan J."/>
            <person name="Larsson K.H."/>
            <person name="Matsuura K."/>
            <person name="Barry K."/>
            <person name="Labutti K."/>
            <person name="Kuo R."/>
            <person name="Ohm R.A."/>
            <person name="Bhattacharya S.S."/>
            <person name="Shirouzu T."/>
            <person name="Yoshinaga Y."/>
            <person name="Martin F.M."/>
            <person name="Grigoriev I.V."/>
            <person name="Hibbett D.S."/>
        </authorList>
    </citation>
    <scope>NUCLEOTIDE SEQUENCE [LARGE SCALE GENOMIC DNA]</scope>
    <source>
        <strain evidence="1 2">TUFC12733</strain>
    </source>
</reference>
<organism evidence="1 2">
    <name type="scientific">Calocera viscosa (strain TUFC12733)</name>
    <dbReference type="NCBI Taxonomy" id="1330018"/>
    <lineage>
        <taxon>Eukaryota</taxon>
        <taxon>Fungi</taxon>
        <taxon>Dikarya</taxon>
        <taxon>Basidiomycota</taxon>
        <taxon>Agaricomycotina</taxon>
        <taxon>Dacrymycetes</taxon>
        <taxon>Dacrymycetales</taxon>
        <taxon>Dacrymycetaceae</taxon>
        <taxon>Calocera</taxon>
    </lineage>
</organism>
<proteinExistence type="predicted"/>
<gene>
    <name evidence="1" type="ORF">CALVIDRAFT_542770</name>
</gene>
<evidence type="ECO:0008006" key="3">
    <source>
        <dbReference type="Google" id="ProtNLM"/>
    </source>
</evidence>
<protein>
    <recommendedName>
        <fullName evidence="3">F-box domain-containing protein</fullName>
    </recommendedName>
</protein>
<dbReference type="Proteomes" id="UP000076738">
    <property type="component" value="Unassembled WGS sequence"/>
</dbReference>
<dbReference type="EMBL" id="KV417344">
    <property type="protein sequence ID" value="KZO90362.1"/>
    <property type="molecule type" value="Genomic_DNA"/>
</dbReference>
<accession>A0A167GAV2</accession>
<dbReference type="AlphaFoldDB" id="A0A167GAV2"/>
<keyword evidence="2" id="KW-1185">Reference proteome</keyword>
<evidence type="ECO:0000313" key="1">
    <source>
        <dbReference type="EMBL" id="KZO90362.1"/>
    </source>
</evidence>
<dbReference type="Gene3D" id="3.80.10.10">
    <property type="entry name" value="Ribonuclease Inhibitor"/>
    <property type="match status" value="1"/>
</dbReference>
<name>A0A167GAV2_CALVF</name>
<dbReference type="InterPro" id="IPR032675">
    <property type="entry name" value="LRR_dom_sf"/>
</dbReference>
<evidence type="ECO:0000313" key="2">
    <source>
        <dbReference type="Proteomes" id="UP000076738"/>
    </source>
</evidence>
<sequence>MNVRHDPDSAPSAGPSPFIKVARIPELLDLVLKELPATALASLAPTCRLLFEPTARTLWSTGEDDLLHHLLDLLPSDVLVRSSGEQPITLGFRFRGLRKSDMERFHLYSRFIHELRFKQDASLVELDDVRMLHHFVVNSHFLPNLTSVTISFGSHNFLLAHLLLSPSVRYLSLSGRVKSLNESEPRDRAVSSLLEWLPDRCPKLESFTTDRTRIVKYIEGTSVSPIFRRLPCLHTVEIRKTTCSASLVELLAELPCLHNLHVNHFVDSPNHPWSENLPHPPGGRSFHALQKLEFGGSLEVCHAIVKCCPELRRLLLGLVELNVLVFDEFGSLVRTLQSHGNLQHLTLLFDFATLEPSAVWTTLQSLSSLPIRSFRLEAAWDDDVASGTEQVFQLVCSWEGLRSLNLQLPSPTEGDKPLELSMLVHLFQHCRHLEELELEQLWYGGYEEESWDACRSKLARLTIDQLHMSISVFAQFLCLVCPEVQVFGFSDADVINEQLKMVRFAREGDRRRKL</sequence>